<proteinExistence type="predicted"/>
<evidence type="ECO:0000256" key="1">
    <source>
        <dbReference type="SAM" id="MobiDB-lite"/>
    </source>
</evidence>
<dbReference type="AlphaFoldDB" id="A0A445D434"/>
<gene>
    <name evidence="2" type="ORF">Ahy_A05g023650</name>
</gene>
<dbReference type="Proteomes" id="UP000289738">
    <property type="component" value="Chromosome A05"/>
</dbReference>
<sequence>MIERARGLLKSLLDVAVVGVFQTHLKIITTQPNVSETSLDQGKDVTPHKEEDLQKKLISEIEEKGSISNNGGENNPTQISLCEKIDLVSVTTTMPIEYSKESTGEDHHNNGDKSNEDKNIPLLSTIDELQYNSSDTGHIESSNQKDFCDDLLSVMKRIESRMFALQLCSNLVSSTKNNADKQNLVQVTNLDRPHVDAVSPKSNGTPKQIREEESRSQGKIQPPTQKLPMTNRVTSLNQNDVTKKPSTGHRNGENIARNNPMARSEADQNHEKKSLDHSYRHLPVKSTASSITRKQPQPHQMVIRPTLLDQRYSGIKVFSHKNREGSALHRKGSYKERDEPQDKDDDEVEESSSNNYQSSSSWTSQEVSANGSGGNSSEDHSLQGEIEVSTSGTMVDASYEYSSEECDNNSYTSNDNYNYNSLNSSDSLKSDRYYNKIKPEKKVGGLRRLKNKLGLIFHHHHHHHHYHHDNDDNYDDDGSIDSKRRQRHSMWSNLQNVFHHKNKHHGMITNGSDEKPRRGSAVARVTHKDQVGQFHRLVEGLMGHMRHAKKPKKPHKVAVKGSRNAPHGHRKKNPNWWKMLQQHRGVKVKNRGRVRKEFIGQKSPKKLT</sequence>
<comment type="caution">
    <text evidence="2">The sequence shown here is derived from an EMBL/GenBank/DDBJ whole genome shotgun (WGS) entry which is preliminary data.</text>
</comment>
<feature type="compositionally biased region" description="Basic and acidic residues" evidence="1">
    <location>
        <begin position="264"/>
        <end position="279"/>
    </location>
</feature>
<feature type="compositionally biased region" description="Basic residues" evidence="1">
    <location>
        <begin position="546"/>
        <end position="558"/>
    </location>
</feature>
<feature type="region of interest" description="Disordered" evidence="1">
    <location>
        <begin position="464"/>
        <end position="486"/>
    </location>
</feature>
<feature type="compositionally biased region" description="Low complexity" evidence="1">
    <location>
        <begin position="408"/>
        <end position="427"/>
    </location>
</feature>
<feature type="region of interest" description="Disordered" evidence="1">
    <location>
        <begin position="186"/>
        <end position="383"/>
    </location>
</feature>
<evidence type="ECO:0000313" key="2">
    <source>
        <dbReference type="EMBL" id="RYR57987.1"/>
    </source>
</evidence>
<feature type="compositionally biased region" description="Basic and acidic residues" evidence="1">
    <location>
        <begin position="321"/>
        <end position="340"/>
    </location>
</feature>
<organism evidence="2 3">
    <name type="scientific">Arachis hypogaea</name>
    <name type="common">Peanut</name>
    <dbReference type="NCBI Taxonomy" id="3818"/>
    <lineage>
        <taxon>Eukaryota</taxon>
        <taxon>Viridiplantae</taxon>
        <taxon>Streptophyta</taxon>
        <taxon>Embryophyta</taxon>
        <taxon>Tracheophyta</taxon>
        <taxon>Spermatophyta</taxon>
        <taxon>Magnoliopsida</taxon>
        <taxon>eudicotyledons</taxon>
        <taxon>Gunneridae</taxon>
        <taxon>Pentapetalae</taxon>
        <taxon>rosids</taxon>
        <taxon>fabids</taxon>
        <taxon>Fabales</taxon>
        <taxon>Fabaceae</taxon>
        <taxon>Papilionoideae</taxon>
        <taxon>50 kb inversion clade</taxon>
        <taxon>dalbergioids sensu lato</taxon>
        <taxon>Dalbergieae</taxon>
        <taxon>Pterocarpus clade</taxon>
        <taxon>Arachis</taxon>
    </lineage>
</organism>
<name>A0A445D434_ARAHY</name>
<dbReference type="STRING" id="3818.A0A445D434"/>
<feature type="region of interest" description="Disordered" evidence="1">
    <location>
        <begin position="546"/>
        <end position="573"/>
    </location>
</feature>
<feature type="region of interest" description="Disordered" evidence="1">
    <location>
        <begin position="401"/>
        <end position="429"/>
    </location>
</feature>
<feature type="region of interest" description="Disordered" evidence="1">
    <location>
        <begin position="99"/>
        <end position="119"/>
    </location>
</feature>
<dbReference type="EMBL" id="SDMP01000005">
    <property type="protein sequence ID" value="RYR57987.1"/>
    <property type="molecule type" value="Genomic_DNA"/>
</dbReference>
<feature type="compositionally biased region" description="Acidic residues" evidence="1">
    <location>
        <begin position="341"/>
        <end position="350"/>
    </location>
</feature>
<reference evidence="2 3" key="1">
    <citation type="submission" date="2019-01" db="EMBL/GenBank/DDBJ databases">
        <title>Sequencing of cultivated peanut Arachis hypogaea provides insights into genome evolution and oil improvement.</title>
        <authorList>
            <person name="Chen X."/>
        </authorList>
    </citation>
    <scope>NUCLEOTIDE SEQUENCE [LARGE SCALE GENOMIC DNA]</scope>
    <source>
        <strain evidence="3">cv. Fuhuasheng</strain>
        <tissue evidence="2">Leaves</tissue>
    </source>
</reference>
<feature type="compositionally biased region" description="Polar residues" evidence="1">
    <location>
        <begin position="217"/>
        <end position="249"/>
    </location>
</feature>
<feature type="compositionally biased region" description="Polar residues" evidence="1">
    <location>
        <begin position="286"/>
        <end position="298"/>
    </location>
</feature>
<protein>
    <submittedName>
        <fullName evidence="2">Uncharacterized protein</fullName>
    </submittedName>
</protein>
<accession>A0A445D434</accession>
<keyword evidence="3" id="KW-1185">Reference proteome</keyword>
<feature type="compositionally biased region" description="Low complexity" evidence="1">
    <location>
        <begin position="351"/>
        <end position="368"/>
    </location>
</feature>
<evidence type="ECO:0000313" key="3">
    <source>
        <dbReference type="Proteomes" id="UP000289738"/>
    </source>
</evidence>